<dbReference type="Proteomes" id="UP000238479">
    <property type="component" value="Chromosome 2"/>
</dbReference>
<feature type="region of interest" description="Disordered" evidence="2">
    <location>
        <begin position="197"/>
        <end position="232"/>
    </location>
</feature>
<feature type="compositionally biased region" description="Polar residues" evidence="2">
    <location>
        <begin position="217"/>
        <end position="232"/>
    </location>
</feature>
<feature type="region of interest" description="Disordered" evidence="2">
    <location>
        <begin position="244"/>
        <end position="316"/>
    </location>
</feature>
<dbReference type="OMA" id="QQFFEPQ"/>
<evidence type="ECO:0000256" key="2">
    <source>
        <dbReference type="SAM" id="MobiDB-lite"/>
    </source>
</evidence>
<feature type="domain" description="LOB" evidence="3">
    <location>
        <begin position="6"/>
        <end position="107"/>
    </location>
</feature>
<proteinExistence type="inferred from homology"/>
<dbReference type="Pfam" id="PF03195">
    <property type="entry name" value="LOB"/>
    <property type="match status" value="1"/>
</dbReference>
<dbReference type="PROSITE" id="PS50891">
    <property type="entry name" value="LOB"/>
    <property type="match status" value="1"/>
</dbReference>
<reference evidence="4 5" key="1">
    <citation type="journal article" date="2018" name="Nat. Genet.">
        <title>The Rosa genome provides new insights in the design of modern roses.</title>
        <authorList>
            <person name="Bendahmane M."/>
        </authorList>
    </citation>
    <scope>NUCLEOTIDE SEQUENCE [LARGE SCALE GENOMIC DNA]</scope>
    <source>
        <strain evidence="5">cv. Old Blush</strain>
    </source>
</reference>
<dbReference type="STRING" id="74649.A0A2P6RN88"/>
<organism evidence="4 5">
    <name type="scientific">Rosa chinensis</name>
    <name type="common">China rose</name>
    <dbReference type="NCBI Taxonomy" id="74649"/>
    <lineage>
        <taxon>Eukaryota</taxon>
        <taxon>Viridiplantae</taxon>
        <taxon>Streptophyta</taxon>
        <taxon>Embryophyta</taxon>
        <taxon>Tracheophyta</taxon>
        <taxon>Spermatophyta</taxon>
        <taxon>Magnoliopsida</taxon>
        <taxon>eudicotyledons</taxon>
        <taxon>Gunneridae</taxon>
        <taxon>Pentapetalae</taxon>
        <taxon>rosids</taxon>
        <taxon>fabids</taxon>
        <taxon>Rosales</taxon>
        <taxon>Rosaceae</taxon>
        <taxon>Rosoideae</taxon>
        <taxon>Rosoideae incertae sedis</taxon>
        <taxon>Rosa</taxon>
    </lineage>
</organism>
<dbReference type="Gramene" id="PRQ47903">
    <property type="protein sequence ID" value="PRQ47903"/>
    <property type="gene ID" value="RchiOBHm_Chr2g0104791"/>
</dbReference>
<evidence type="ECO:0000313" key="5">
    <source>
        <dbReference type="Proteomes" id="UP000238479"/>
    </source>
</evidence>
<gene>
    <name evidence="4" type="ORF">RchiOBHm_Chr2g0104791</name>
</gene>
<keyword evidence="5" id="KW-1185">Reference proteome</keyword>
<dbReference type="EMBL" id="PDCK01000040">
    <property type="protein sequence ID" value="PRQ47903.1"/>
    <property type="molecule type" value="Genomic_DNA"/>
</dbReference>
<dbReference type="AlphaFoldDB" id="A0A2P6RN88"/>
<sequence length="316" mass="34849">MSSSNSPCAACKFLRRKCTQECVFAPYFPPDQPQKFANVHKVFGASNVAKILNELSATQREDAVNSLAYEAEARLRDPVYGCVGLISILQQRLKQVQLDLYNARKELATYMGPQAMLSILQPTSYMPQQIQGGGNASSSSVVVPYNMSPMMGIPTGAASGSGGQLMVREQQQQQQIFEAQQFLAAREQQEMLRSFEQNKQGALHSQEPPHHLRFNSGFDSVTGTGLTQMSPTSAAANNANISPALALGFDPNPYQIQPQQQQQEPHHHHHLQLQALLQSQQQPQQQQQSQQQQPPQLLPQKVEGEDGRSRSVGPSC</sequence>
<protein>
    <submittedName>
        <fullName evidence="4">Putative transcription factor AS2-LOB family</fullName>
    </submittedName>
</protein>
<dbReference type="InterPro" id="IPR004883">
    <property type="entry name" value="LOB"/>
</dbReference>
<dbReference type="PANTHER" id="PTHR31301:SF68">
    <property type="entry name" value="LOB DOMAIN-CONTAINING PROTEIN 32-RELATED"/>
    <property type="match status" value="1"/>
</dbReference>
<name>A0A2P6RN88_ROSCH</name>
<comment type="similarity">
    <text evidence="1">Belongs to the LOB domain-containing protein family.</text>
</comment>
<evidence type="ECO:0000256" key="1">
    <source>
        <dbReference type="ARBA" id="ARBA00005474"/>
    </source>
</evidence>
<comment type="caution">
    <text evidence="4">The sequence shown here is derived from an EMBL/GenBank/DDBJ whole genome shotgun (WGS) entry which is preliminary data.</text>
</comment>
<accession>A0A2P6RN88</accession>
<dbReference type="OrthoDB" id="772606at2759"/>
<dbReference type="PANTHER" id="PTHR31301">
    <property type="entry name" value="LOB DOMAIN-CONTAINING PROTEIN 4-RELATED"/>
    <property type="match status" value="1"/>
</dbReference>
<evidence type="ECO:0000313" key="4">
    <source>
        <dbReference type="EMBL" id="PRQ47903.1"/>
    </source>
</evidence>
<feature type="compositionally biased region" description="Low complexity" evidence="2">
    <location>
        <begin position="272"/>
        <end position="300"/>
    </location>
</feature>
<evidence type="ECO:0000259" key="3">
    <source>
        <dbReference type="PROSITE" id="PS50891"/>
    </source>
</evidence>